<organism evidence="3 4">
    <name type="scientific">Paraburkholderia tropica</name>
    <dbReference type="NCBI Taxonomy" id="92647"/>
    <lineage>
        <taxon>Bacteria</taxon>
        <taxon>Pseudomonadati</taxon>
        <taxon>Pseudomonadota</taxon>
        <taxon>Betaproteobacteria</taxon>
        <taxon>Burkholderiales</taxon>
        <taxon>Burkholderiaceae</taxon>
        <taxon>Paraburkholderia</taxon>
    </lineage>
</organism>
<sequence length="185" mass="20177">MSLADFLFTAGMQRVLGATLVQPERSFTLQELLRLADSGRGSAQKQVDRLIEAGVLREDARRGRQRSIRANTEFVLYPELLGIARKSFAVVEPLKEALAPFAARIDSAFVFGSVAKGTDGGRSDIDLIVVGNVPLLEVAEAMHTVEQDLLRPINFSLYEPGEWAALVQSDPVMAQIVQGPTLTIL</sequence>
<dbReference type="CDD" id="cd05403">
    <property type="entry name" value="NT_KNTase_like"/>
    <property type="match status" value="1"/>
</dbReference>
<protein>
    <submittedName>
        <fullName evidence="3">Nucleotidyltransferase domain-containing protein</fullName>
    </submittedName>
    <submittedName>
        <fullName evidence="2">Nucleotidyltransferase-like protein</fullName>
    </submittedName>
</protein>
<reference evidence="2 5" key="2">
    <citation type="submission" date="2018-05" db="EMBL/GenBank/DDBJ databases">
        <title>Genomic Encyclopedia of Type Strains, Phase IV (KMG-V): Genome sequencing to study the core and pangenomes of soil and plant-associated prokaryotes.</title>
        <authorList>
            <person name="Whitman W."/>
        </authorList>
    </citation>
    <scope>NUCLEOTIDE SEQUENCE [LARGE SCALE GENOMIC DNA]</scope>
    <source>
        <strain evidence="2 5">SIr-6563</strain>
    </source>
</reference>
<dbReference type="InterPro" id="IPR043519">
    <property type="entry name" value="NT_sf"/>
</dbReference>
<dbReference type="OrthoDB" id="8223306at2"/>
<dbReference type="Pfam" id="PF18765">
    <property type="entry name" value="Polbeta"/>
    <property type="match status" value="1"/>
</dbReference>
<dbReference type="EMBL" id="QJJV01000001">
    <property type="protein sequence ID" value="PXX20752.1"/>
    <property type="molecule type" value="Genomic_DNA"/>
</dbReference>
<dbReference type="Proteomes" id="UP000247515">
    <property type="component" value="Unassembled WGS sequence"/>
</dbReference>
<dbReference type="RefSeq" id="WP_065057184.1">
    <property type="nucleotide sequence ID" value="NZ_CADFGN010000002.1"/>
</dbReference>
<keyword evidence="5" id="KW-1185">Reference proteome</keyword>
<comment type="caution">
    <text evidence="3">The sequence shown here is derived from an EMBL/GenBank/DDBJ whole genome shotgun (WGS) entry which is preliminary data.</text>
</comment>
<accession>A0A1A5XN68</accession>
<feature type="domain" description="Polymerase beta nucleotidyltransferase" evidence="1">
    <location>
        <begin position="103"/>
        <end position="158"/>
    </location>
</feature>
<evidence type="ECO:0000313" key="3">
    <source>
        <dbReference type="EMBL" id="SEJ08169.1"/>
    </source>
</evidence>
<name>A0A1A5XN68_9BURK</name>
<proteinExistence type="predicted"/>
<dbReference type="InterPro" id="IPR041633">
    <property type="entry name" value="Polbeta"/>
</dbReference>
<gene>
    <name evidence="2" type="ORF">C7400_101483</name>
    <name evidence="3" type="ORF">SAMN05216550_102346</name>
</gene>
<dbReference type="EMBL" id="FNZM01000002">
    <property type="protein sequence ID" value="SEJ08169.1"/>
    <property type="molecule type" value="Genomic_DNA"/>
</dbReference>
<reference evidence="3 4" key="1">
    <citation type="submission" date="2016-10" db="EMBL/GenBank/DDBJ databases">
        <authorList>
            <person name="Varghese N."/>
            <person name="Submissions S."/>
        </authorList>
    </citation>
    <scope>NUCLEOTIDE SEQUENCE [LARGE SCALE GENOMIC DNA]</scope>
    <source>
        <strain evidence="3 4">LMG 22274</strain>
    </source>
</reference>
<evidence type="ECO:0000313" key="5">
    <source>
        <dbReference type="Proteomes" id="UP000247515"/>
    </source>
</evidence>
<dbReference type="SUPFAM" id="SSF81301">
    <property type="entry name" value="Nucleotidyltransferase"/>
    <property type="match status" value="1"/>
</dbReference>
<dbReference type="Gene3D" id="3.30.460.10">
    <property type="entry name" value="Beta Polymerase, domain 2"/>
    <property type="match status" value="1"/>
</dbReference>
<dbReference type="Proteomes" id="UP000183529">
    <property type="component" value="Unassembled WGS sequence"/>
</dbReference>
<evidence type="ECO:0000259" key="1">
    <source>
        <dbReference type="Pfam" id="PF18765"/>
    </source>
</evidence>
<evidence type="ECO:0000313" key="2">
    <source>
        <dbReference type="EMBL" id="PXX20752.1"/>
    </source>
</evidence>
<evidence type="ECO:0000313" key="4">
    <source>
        <dbReference type="Proteomes" id="UP000183529"/>
    </source>
</evidence>
<dbReference type="AlphaFoldDB" id="A0A1A5XN68"/>